<dbReference type="RefSeq" id="WP_306105773.1">
    <property type="nucleotide sequence ID" value="NZ_CP120988.1"/>
</dbReference>
<sequence>MSDTLARLLRALSRVPLPDGADASTLADAVWLAASGVVGEGTEPSAAGVAGETAPDAGPGEAVAADSDTPQDVRTAGAPSAGRTELSLRRSGSETTVRGVPLSLGRADPLPDALAVGRAIQPFRRPWRRGGRNRLDVEATVEHYARGGPLVPLFRPAPEPWFEAVVLVDSSLSMSVWEETSRAVIRLLNTLGGFRAVHTWRLEWQGTEPRVLDHHGREVLGTRVPHHGSGTQGRRLVLVLSDCAARGWHAPAPWLLLREWGRQIPVALLDPLPPRLWRRSALNLPAVRVAGGRAGGHNGSLRFTVPPRLRPREGEEQSAGPWSALPVLSCTPHSLGAWANTLMRADPAGCGAVLVPATGRLPRGRTGQAPAPSDPALLAEAFVHTAPAPAVRLAVLCSVVRELPLPLLHVLRDQAVPEAAYADLAEVLTSGLFAVRRVPDGDPVLALHASARTYLRTHLTTHDAWQARAAFGRHAAAQPYAPQGIAAVLHDVWATTELPVEESSLADSVAVPSRPAGGGRTTAAHGGAQVGAEGARPVTGEDRAAGPADPADEWSDVIQNVRESVRTVLGPAADSTLQDAEILLRELLGWARAYLPASLGLRPGQETAFDHLRELRGRPLTLADVFGTLAQESAATLPVNLELLPADDVTGRDIRWHCPGGPLYVTVALATAPSDAHAVEAALGGRPAVSSVIEFVVVLDESDKPDGLMPLERCVAVVEREGPRPGVAIVIRLQTLYGPAPSDSPAELADALRALHSRAGRPTHSELIRQAAGESPPVILRSTTLYEWFTGQSVPKDTEAFDWLTHHLVARADPEAEAGRSLFRLAALRHHAAAAEKRRGNGPSGRRSRLGRPVAELVAGAERLHLPPYHVRDTDLRFRDVVRDCAAGASVMALLVGPPGSGKSRSSVEAARLLPGDWWLWEPDSVAELEACLDSPSTIRPRTVVWLDNADRYLLDRSDGGRGERVAAGLRTLLHAADRGPVLVLGSLRTEEWTDLTTVPPAATDDAHAQARTLCEENLILEVRATQASDVIERYLSGTGVERAVVDAAADACRCGHGPLMSGTLLSEAARDYLGTTSAPSIAGDVSVAALAGLGLFLVSPGSGSQMYFRLSDDIVRFGRERRSRLVPPESLWNALADHASAPDLEAIARAAHDRGDVERAERFRALADSARADHGGPADQEKSAPALRKLLRRTDLSPAEARAAADEALAWLRADLGTESAQYVLNGLLPRTGLSREQTTEAVHHALNWLDAYGDIEDATFVVAPLLALTGLDAGETRRVVEHAVRWLDIHGEDTSAQFVLRPLLQSPELSQEQIHSVAYRALNWLDLHGGHRANQFVLSAALRRNDLPPGLPARFVALGLAWLRSVGTDASAKFVLRPLLQRPGLGPEEVRAAVEQTMPWLRRHGTTRDAQFVLNALLYRQDLTREEAQEAGQVALDWLLAHGRDSSARYVLRPLLERTDLSRELPPWAVEVAAEWSRARFDRGEPDGGVQQLLSQRAGDPDPVRSCVVLIAEIAGYSDAEAAVRAERQRALHGVLAAVQGDVSDVPCERHRAGDGEMLLFFPHETRRARLVREVLRTMESALHEHAVTGELRLRVALHAAEVGGDEKGRRGQALATAARLVDSPALRSALDAGGRSPVAAVMSAELFSIAFPDGGPLASTFRPVYVTTKEEVVRAWISVAGFEEPPGIEAWTRRAQS</sequence>
<dbReference type="Proteomes" id="UP001235744">
    <property type="component" value="Chromosome"/>
</dbReference>
<evidence type="ECO:0000313" key="3">
    <source>
        <dbReference type="Proteomes" id="UP001235744"/>
    </source>
</evidence>
<dbReference type="InterPro" id="IPR027417">
    <property type="entry name" value="P-loop_NTPase"/>
</dbReference>
<dbReference type="SUPFAM" id="SSF52540">
    <property type="entry name" value="P-loop containing nucleoside triphosphate hydrolases"/>
    <property type="match status" value="1"/>
</dbReference>
<name>A0ABY9IKH7_9ACTN</name>
<dbReference type="InterPro" id="IPR047738">
    <property type="entry name" value="SAV_2336-like_N"/>
</dbReference>
<feature type="region of interest" description="Disordered" evidence="1">
    <location>
        <begin position="42"/>
        <end position="104"/>
    </location>
</feature>
<organism evidence="2 3">
    <name type="scientific">Streptomyces poriferorum</name>
    <dbReference type="NCBI Taxonomy" id="2798799"/>
    <lineage>
        <taxon>Bacteria</taxon>
        <taxon>Bacillati</taxon>
        <taxon>Actinomycetota</taxon>
        <taxon>Actinomycetes</taxon>
        <taxon>Kitasatosporales</taxon>
        <taxon>Streptomycetaceae</taxon>
        <taxon>Streptomyces</taxon>
    </lineage>
</organism>
<feature type="region of interest" description="Disordered" evidence="1">
    <location>
        <begin position="299"/>
        <end position="320"/>
    </location>
</feature>
<gene>
    <name evidence="2" type="ORF">P8A19_04180</name>
</gene>
<reference evidence="2 3" key="1">
    <citation type="submission" date="2023-03" db="EMBL/GenBank/DDBJ databases">
        <title>Isolation and description of six Streptomyces strains from soil environments, able to metabolize different microbial glucans.</title>
        <authorList>
            <person name="Widen T."/>
            <person name="Larsbrink J."/>
        </authorList>
    </citation>
    <scope>NUCLEOTIDE SEQUENCE [LARGE SCALE GENOMIC DNA]</scope>
    <source>
        <strain evidence="2 3">Alt2</strain>
    </source>
</reference>
<accession>A0ABY9IKH7</accession>
<evidence type="ECO:0000313" key="2">
    <source>
        <dbReference type="EMBL" id="WLQ54688.1"/>
    </source>
</evidence>
<keyword evidence="3" id="KW-1185">Reference proteome</keyword>
<dbReference type="EMBL" id="CP120988">
    <property type="protein sequence ID" value="WLQ54688.1"/>
    <property type="molecule type" value="Genomic_DNA"/>
</dbReference>
<dbReference type="NCBIfam" id="NF041121">
    <property type="entry name" value="SAV_2336_NTERM"/>
    <property type="match status" value="1"/>
</dbReference>
<evidence type="ECO:0000256" key="1">
    <source>
        <dbReference type="SAM" id="MobiDB-lite"/>
    </source>
</evidence>
<protein>
    <submittedName>
        <fullName evidence="2">SAV_2336 N-terminal domain-related protein</fullName>
    </submittedName>
</protein>
<feature type="region of interest" description="Disordered" evidence="1">
    <location>
        <begin position="510"/>
        <end position="552"/>
    </location>
</feature>
<proteinExistence type="predicted"/>